<dbReference type="PANTHER" id="PTHR43877:SF1">
    <property type="entry name" value="ACETYLTRANSFERASE"/>
    <property type="match status" value="1"/>
</dbReference>
<evidence type="ECO:0000256" key="2">
    <source>
        <dbReference type="ARBA" id="ARBA00023315"/>
    </source>
</evidence>
<protein>
    <recommendedName>
        <fullName evidence="3">N-acetyltransferase domain-containing protein</fullName>
    </recommendedName>
</protein>
<dbReference type="Gene3D" id="3.40.630.30">
    <property type="match status" value="1"/>
</dbReference>
<evidence type="ECO:0000313" key="4">
    <source>
        <dbReference type="EMBL" id="GAA5502103.1"/>
    </source>
</evidence>
<feature type="domain" description="N-acetyltransferase" evidence="3">
    <location>
        <begin position="174"/>
        <end position="306"/>
    </location>
</feature>
<keyword evidence="2" id="KW-0012">Acyltransferase</keyword>
<dbReference type="RefSeq" id="WP_353542073.1">
    <property type="nucleotide sequence ID" value="NZ_BAABRN010000018.1"/>
</dbReference>
<dbReference type="InterPro" id="IPR000182">
    <property type="entry name" value="GNAT_dom"/>
</dbReference>
<dbReference type="PROSITE" id="PS51186">
    <property type="entry name" value="GNAT"/>
    <property type="match status" value="2"/>
</dbReference>
<evidence type="ECO:0000313" key="5">
    <source>
        <dbReference type="Proteomes" id="UP001458946"/>
    </source>
</evidence>
<dbReference type="PANTHER" id="PTHR43877">
    <property type="entry name" value="AMINOALKYLPHOSPHONATE N-ACETYLTRANSFERASE-RELATED-RELATED"/>
    <property type="match status" value="1"/>
</dbReference>
<dbReference type="InterPro" id="IPR016181">
    <property type="entry name" value="Acyl_CoA_acyltransferase"/>
</dbReference>
<dbReference type="InterPro" id="IPR050832">
    <property type="entry name" value="Bact_Acetyltransf"/>
</dbReference>
<proteinExistence type="predicted"/>
<feature type="domain" description="N-acetyltransferase" evidence="3">
    <location>
        <begin position="1"/>
        <end position="147"/>
    </location>
</feature>
<gene>
    <name evidence="4" type="ORF">Dxin01_01842</name>
</gene>
<dbReference type="CDD" id="cd04301">
    <property type="entry name" value="NAT_SF"/>
    <property type="match status" value="1"/>
</dbReference>
<accession>A0ABP9VFJ1</accession>
<dbReference type="SUPFAM" id="SSF55729">
    <property type="entry name" value="Acyl-CoA N-acyltransferases (Nat)"/>
    <property type="match status" value="2"/>
</dbReference>
<keyword evidence="5" id="KW-1185">Reference proteome</keyword>
<dbReference type="Proteomes" id="UP001458946">
    <property type="component" value="Unassembled WGS sequence"/>
</dbReference>
<keyword evidence="1" id="KW-0808">Transferase</keyword>
<dbReference type="Pfam" id="PF13480">
    <property type="entry name" value="Acetyltransf_6"/>
    <property type="match status" value="1"/>
</dbReference>
<evidence type="ECO:0000256" key="1">
    <source>
        <dbReference type="ARBA" id="ARBA00022679"/>
    </source>
</evidence>
<comment type="caution">
    <text evidence="4">The sequence shown here is derived from an EMBL/GenBank/DDBJ whole genome shotgun (WGS) entry which is preliminary data.</text>
</comment>
<dbReference type="EMBL" id="BAABRN010000018">
    <property type="protein sequence ID" value="GAA5502103.1"/>
    <property type="molecule type" value="Genomic_DNA"/>
</dbReference>
<sequence>MIRPFVPADAPAYSALWNLILGRKSTPASVLEEDERAVGLNRRWVLEEGERVLGLAHLAASPFAPPDSLYALTMVDPAARGQGRGEALWQTLLAAAQAAGVRGLSSEVADTDPQSLAWAERRGFAVQFQRFASELDLLNFGAAAFAPDLARVAAQGVTFADLGGANAQQIDTYLNFVADRLTETPDLAGHPRWPLAEVAKLLHLDRAEARPEWLILALNPKGEWLGTTALLRYGDMAYNEFTATQPQARGRGLALPLKLEAIARAQAAGLSGMRTNNHSANAPMLAVNRRLGFVPKAGKYELYWSR</sequence>
<dbReference type="InterPro" id="IPR038740">
    <property type="entry name" value="BioF2-like_GNAT_dom"/>
</dbReference>
<reference evidence="4 5" key="1">
    <citation type="submission" date="2024-02" db="EMBL/GenBank/DDBJ databases">
        <title>Deinococcus xinjiangensis NBRC 107630.</title>
        <authorList>
            <person name="Ichikawa N."/>
            <person name="Katano-Makiyama Y."/>
            <person name="Hidaka K."/>
        </authorList>
    </citation>
    <scope>NUCLEOTIDE SEQUENCE [LARGE SCALE GENOMIC DNA]</scope>
    <source>
        <strain evidence="4 5">NBRC 107630</strain>
    </source>
</reference>
<evidence type="ECO:0000259" key="3">
    <source>
        <dbReference type="PROSITE" id="PS51186"/>
    </source>
</evidence>
<organism evidence="4 5">
    <name type="scientific">Deinococcus xinjiangensis</name>
    <dbReference type="NCBI Taxonomy" id="457454"/>
    <lineage>
        <taxon>Bacteria</taxon>
        <taxon>Thermotogati</taxon>
        <taxon>Deinococcota</taxon>
        <taxon>Deinococci</taxon>
        <taxon>Deinococcales</taxon>
        <taxon>Deinococcaceae</taxon>
        <taxon>Deinococcus</taxon>
    </lineage>
</organism>
<name>A0ABP9VFJ1_9DEIO</name>
<dbReference type="Pfam" id="PF00583">
    <property type="entry name" value="Acetyltransf_1"/>
    <property type="match status" value="1"/>
</dbReference>